<keyword evidence="3" id="KW-1185">Reference proteome</keyword>
<dbReference type="AlphaFoldDB" id="A0A1H3ARS9"/>
<feature type="chain" id="PRO_5011770871" description="Invasion protein IalB, involved in pathogenesis" evidence="1">
    <location>
        <begin position="22"/>
        <end position="177"/>
    </location>
</feature>
<proteinExistence type="predicted"/>
<evidence type="ECO:0008006" key="4">
    <source>
        <dbReference type="Google" id="ProtNLM"/>
    </source>
</evidence>
<dbReference type="Proteomes" id="UP000198539">
    <property type="component" value="Unassembled WGS sequence"/>
</dbReference>
<evidence type="ECO:0000313" key="3">
    <source>
        <dbReference type="Proteomes" id="UP000198539"/>
    </source>
</evidence>
<dbReference type="OrthoDB" id="9806572at2"/>
<dbReference type="RefSeq" id="WP_092890236.1">
    <property type="nucleotide sequence ID" value="NZ_CP061498.1"/>
</dbReference>
<gene>
    <name evidence="2" type="ORF">SAMN04488238_107107</name>
</gene>
<accession>A0A1H3ARS9</accession>
<sequence>MTAWAMKCIVGAAMAVGVAGAALGQDSTNRVAVETAWSVFVEDSPQECWAVSAPRETVNTRDGRAVSVRRGDILLFAIYRPGGSNTAEISFTGGYPFAEDSTVGLTIGTDEYQLFTEGEWAWAASAEDDASIAAAMRRGTDAVLTARSSRGTNTRDTFSLFGFTAATEEAARRCESS</sequence>
<evidence type="ECO:0000256" key="1">
    <source>
        <dbReference type="SAM" id="SignalP"/>
    </source>
</evidence>
<evidence type="ECO:0000313" key="2">
    <source>
        <dbReference type="EMBL" id="SDX32343.1"/>
    </source>
</evidence>
<dbReference type="InterPro" id="IPR010642">
    <property type="entry name" value="Invasion_prot_B"/>
</dbReference>
<dbReference type="STRING" id="564137.SAMN04488238_107107"/>
<dbReference type="Pfam" id="PF06776">
    <property type="entry name" value="IalB"/>
    <property type="match status" value="1"/>
</dbReference>
<protein>
    <recommendedName>
        <fullName evidence="4">Invasion protein IalB, involved in pathogenesis</fullName>
    </recommendedName>
</protein>
<name>A0A1H3ARS9_9RHOB</name>
<organism evidence="2 3">
    <name type="scientific">Roseicitreum antarcticum</name>
    <dbReference type="NCBI Taxonomy" id="564137"/>
    <lineage>
        <taxon>Bacteria</taxon>
        <taxon>Pseudomonadati</taxon>
        <taxon>Pseudomonadota</taxon>
        <taxon>Alphaproteobacteria</taxon>
        <taxon>Rhodobacterales</taxon>
        <taxon>Paracoccaceae</taxon>
        <taxon>Roseicitreum</taxon>
    </lineage>
</organism>
<dbReference type="EMBL" id="FNOM01000007">
    <property type="protein sequence ID" value="SDX32343.1"/>
    <property type="molecule type" value="Genomic_DNA"/>
</dbReference>
<feature type="signal peptide" evidence="1">
    <location>
        <begin position="1"/>
        <end position="21"/>
    </location>
</feature>
<keyword evidence="1" id="KW-0732">Signal</keyword>
<reference evidence="2 3" key="1">
    <citation type="submission" date="2016-10" db="EMBL/GenBank/DDBJ databases">
        <authorList>
            <person name="de Groot N.N."/>
        </authorList>
    </citation>
    <scope>NUCLEOTIDE SEQUENCE [LARGE SCALE GENOMIC DNA]</scope>
    <source>
        <strain evidence="2 3">CGMCC 1.8894</strain>
    </source>
</reference>